<evidence type="ECO:0000313" key="2">
    <source>
        <dbReference type="EMBL" id="CAB5219060.1"/>
    </source>
</evidence>
<sequence length="102" mass="11742">MSTLDICMLLNQARVAVNKSLRKLRDRNEVFISFYERQPEGRTGAFVPHYNLGKHQDAKKPTPISKAERDKAYRRRHKARISAKRYPHHVSALGVWSGLGGR</sequence>
<reference evidence="2" key="1">
    <citation type="submission" date="2020-05" db="EMBL/GenBank/DDBJ databases">
        <authorList>
            <person name="Chiriac C."/>
            <person name="Salcher M."/>
            <person name="Ghai R."/>
            <person name="Kavagutti S V."/>
        </authorList>
    </citation>
    <scope>NUCLEOTIDE SEQUENCE</scope>
</reference>
<evidence type="ECO:0000256" key="1">
    <source>
        <dbReference type="SAM" id="MobiDB-lite"/>
    </source>
</evidence>
<proteinExistence type="predicted"/>
<organism evidence="2">
    <name type="scientific">uncultured Caudovirales phage</name>
    <dbReference type="NCBI Taxonomy" id="2100421"/>
    <lineage>
        <taxon>Viruses</taxon>
        <taxon>Duplodnaviria</taxon>
        <taxon>Heunggongvirae</taxon>
        <taxon>Uroviricota</taxon>
        <taxon>Caudoviricetes</taxon>
        <taxon>Peduoviridae</taxon>
        <taxon>Maltschvirus</taxon>
        <taxon>Maltschvirus maltsch</taxon>
    </lineage>
</organism>
<feature type="region of interest" description="Disordered" evidence="1">
    <location>
        <begin position="50"/>
        <end position="72"/>
    </location>
</feature>
<feature type="compositionally biased region" description="Basic and acidic residues" evidence="1">
    <location>
        <begin position="54"/>
        <end position="71"/>
    </location>
</feature>
<dbReference type="EMBL" id="LR798271">
    <property type="protein sequence ID" value="CAB5219060.1"/>
    <property type="molecule type" value="Genomic_DNA"/>
</dbReference>
<accession>A0A6J7WML7</accession>
<gene>
    <name evidence="2" type="ORF">UFOVP229_24</name>
</gene>
<protein>
    <submittedName>
        <fullName evidence="2">Uncharacterized protein</fullName>
    </submittedName>
</protein>
<name>A0A6J7WML7_9CAUD</name>